<proteinExistence type="predicted"/>
<dbReference type="AlphaFoldDB" id="A0A498K5Z1"/>
<dbReference type="Proteomes" id="UP000290289">
    <property type="component" value="Chromosome 3"/>
</dbReference>
<dbReference type="EMBL" id="RDQH01000329">
    <property type="protein sequence ID" value="RXI02941.1"/>
    <property type="molecule type" value="Genomic_DNA"/>
</dbReference>
<evidence type="ECO:0000313" key="1">
    <source>
        <dbReference type="EMBL" id="RXI02941.1"/>
    </source>
</evidence>
<gene>
    <name evidence="1" type="ORF">DVH24_003019</name>
</gene>
<sequence length="118" mass="13840">MIGCKLPPARPPPFWDSSASMDWFGFSQEPPTYWFGFPQENTLLQSQFNDGLGTTTTKRTTFMGFFTKQGNFPDYVKEHINMRNDSHWHWNNPTFDYYAPDLKKLPNFRSTGTQEPFE</sequence>
<reference evidence="1 2" key="1">
    <citation type="submission" date="2018-10" db="EMBL/GenBank/DDBJ databases">
        <title>A high-quality apple genome assembly.</title>
        <authorList>
            <person name="Hu J."/>
        </authorList>
    </citation>
    <scope>NUCLEOTIDE SEQUENCE [LARGE SCALE GENOMIC DNA]</scope>
    <source>
        <strain evidence="2">cv. HFTH1</strain>
        <tissue evidence="1">Young leaf</tissue>
    </source>
</reference>
<name>A0A498K5Z1_MALDO</name>
<protein>
    <submittedName>
        <fullName evidence="1">Uncharacterized protein</fullName>
    </submittedName>
</protein>
<keyword evidence="2" id="KW-1185">Reference proteome</keyword>
<organism evidence="1 2">
    <name type="scientific">Malus domestica</name>
    <name type="common">Apple</name>
    <name type="synonym">Pyrus malus</name>
    <dbReference type="NCBI Taxonomy" id="3750"/>
    <lineage>
        <taxon>Eukaryota</taxon>
        <taxon>Viridiplantae</taxon>
        <taxon>Streptophyta</taxon>
        <taxon>Embryophyta</taxon>
        <taxon>Tracheophyta</taxon>
        <taxon>Spermatophyta</taxon>
        <taxon>Magnoliopsida</taxon>
        <taxon>eudicotyledons</taxon>
        <taxon>Gunneridae</taxon>
        <taxon>Pentapetalae</taxon>
        <taxon>rosids</taxon>
        <taxon>fabids</taxon>
        <taxon>Rosales</taxon>
        <taxon>Rosaceae</taxon>
        <taxon>Amygdaloideae</taxon>
        <taxon>Maleae</taxon>
        <taxon>Malus</taxon>
    </lineage>
</organism>
<evidence type="ECO:0000313" key="2">
    <source>
        <dbReference type="Proteomes" id="UP000290289"/>
    </source>
</evidence>
<accession>A0A498K5Z1</accession>
<comment type="caution">
    <text evidence="1">The sequence shown here is derived from an EMBL/GenBank/DDBJ whole genome shotgun (WGS) entry which is preliminary data.</text>
</comment>